<name>A0A501PC65_9PROT</name>
<dbReference type="Pfam" id="PF13409">
    <property type="entry name" value="GST_N_2"/>
    <property type="match status" value="1"/>
</dbReference>
<dbReference type="PROSITE" id="PS50404">
    <property type="entry name" value="GST_NTER"/>
    <property type="match status" value="1"/>
</dbReference>
<dbReference type="GO" id="GO:0006559">
    <property type="term" value="P:L-phenylalanine catabolic process"/>
    <property type="evidence" value="ECO:0007669"/>
    <property type="project" value="TreeGrafter"/>
</dbReference>
<dbReference type="AlphaFoldDB" id="A0A501PC65"/>
<proteinExistence type="predicted"/>
<dbReference type="PANTHER" id="PTHR42673">
    <property type="entry name" value="MALEYLACETOACETATE ISOMERASE"/>
    <property type="match status" value="1"/>
</dbReference>
<dbReference type="EMBL" id="VFIY01000018">
    <property type="protein sequence ID" value="TPD57815.1"/>
    <property type="molecule type" value="Genomic_DNA"/>
</dbReference>
<dbReference type="CDD" id="cd03043">
    <property type="entry name" value="GST_N_1"/>
    <property type="match status" value="1"/>
</dbReference>
<dbReference type="OrthoDB" id="9799538at2"/>
<accession>A0A501PC65</accession>
<dbReference type="Gene3D" id="1.20.1050.10">
    <property type="match status" value="1"/>
</dbReference>
<feature type="domain" description="GST N-terminal" evidence="1">
    <location>
        <begin position="4"/>
        <end position="84"/>
    </location>
</feature>
<dbReference type="GO" id="GO:0006749">
    <property type="term" value="P:glutathione metabolic process"/>
    <property type="evidence" value="ECO:0007669"/>
    <property type="project" value="TreeGrafter"/>
</dbReference>
<evidence type="ECO:0000259" key="1">
    <source>
        <dbReference type="PROSITE" id="PS50404"/>
    </source>
</evidence>
<dbReference type="InterPro" id="IPR036282">
    <property type="entry name" value="Glutathione-S-Trfase_C_sf"/>
</dbReference>
<dbReference type="SUPFAM" id="SSF52833">
    <property type="entry name" value="Thioredoxin-like"/>
    <property type="match status" value="1"/>
</dbReference>
<gene>
    <name evidence="2" type="ORF">FIV46_17075</name>
</gene>
<dbReference type="SUPFAM" id="SSF47616">
    <property type="entry name" value="GST C-terminal domain-like"/>
    <property type="match status" value="1"/>
</dbReference>
<evidence type="ECO:0000313" key="3">
    <source>
        <dbReference type="Proteomes" id="UP000319148"/>
    </source>
</evidence>
<dbReference type="Gene3D" id="3.40.30.10">
    <property type="entry name" value="Glutaredoxin"/>
    <property type="match status" value="1"/>
</dbReference>
<dbReference type="Proteomes" id="UP000319148">
    <property type="component" value="Unassembled WGS sequence"/>
</dbReference>
<dbReference type="InterPro" id="IPR040079">
    <property type="entry name" value="Glutathione_S-Trfase"/>
</dbReference>
<dbReference type="SFLD" id="SFLDG00358">
    <property type="entry name" value="Main_(cytGST)"/>
    <property type="match status" value="1"/>
</dbReference>
<dbReference type="SFLD" id="SFLDS00019">
    <property type="entry name" value="Glutathione_Transferase_(cytos"/>
    <property type="match status" value="1"/>
</dbReference>
<evidence type="ECO:0000313" key="2">
    <source>
        <dbReference type="EMBL" id="TPD57815.1"/>
    </source>
</evidence>
<keyword evidence="2" id="KW-0808">Transferase</keyword>
<dbReference type="PANTHER" id="PTHR42673:SF4">
    <property type="entry name" value="MALEYLACETOACETATE ISOMERASE"/>
    <property type="match status" value="1"/>
</dbReference>
<dbReference type="InterPro" id="IPR036249">
    <property type="entry name" value="Thioredoxin-like_sf"/>
</dbReference>
<protein>
    <submittedName>
        <fullName evidence="2">Glutathione S-transferase family protein</fullName>
    </submittedName>
</protein>
<dbReference type="GO" id="GO:0016034">
    <property type="term" value="F:maleylacetoacetate isomerase activity"/>
    <property type="evidence" value="ECO:0007669"/>
    <property type="project" value="TreeGrafter"/>
</dbReference>
<dbReference type="RefSeq" id="WP_139942131.1">
    <property type="nucleotide sequence ID" value="NZ_JBHSYP010000005.1"/>
</dbReference>
<dbReference type="CDD" id="cd03194">
    <property type="entry name" value="GST_C_3"/>
    <property type="match status" value="1"/>
</dbReference>
<comment type="caution">
    <text evidence="2">The sequence shown here is derived from an EMBL/GenBank/DDBJ whole genome shotgun (WGS) entry which is preliminary data.</text>
</comment>
<dbReference type="GO" id="GO:0004364">
    <property type="term" value="F:glutathione transferase activity"/>
    <property type="evidence" value="ECO:0007669"/>
    <property type="project" value="TreeGrafter"/>
</dbReference>
<keyword evidence="3" id="KW-1185">Reference proteome</keyword>
<sequence>MSDFSLIIGNKNASSWSLRPWLVMKEAGLEFEEIIVDLFSGARQEKIRKLNPAGRVPALRHGGQLIWDSLAICEYIAELAPDKKLWPEDRAARARARSVSAEMHAGFPTLRGRMPMACLQTYPTPQLEGDLLWEVGRIRQIWRECLEASDGPFLFGHFTIADAMYAPVVSRYRTYQVPLDPPLQAYAERMLEQTAMKDWFRECNPADVE</sequence>
<dbReference type="InterPro" id="IPR004045">
    <property type="entry name" value="Glutathione_S-Trfase_N"/>
</dbReference>
<dbReference type="Pfam" id="PF13410">
    <property type="entry name" value="GST_C_2"/>
    <property type="match status" value="1"/>
</dbReference>
<reference evidence="3" key="1">
    <citation type="submission" date="2019-06" db="EMBL/GenBank/DDBJ databases">
        <title>The complete genome of Emcibacter congregatus ZYLT.</title>
        <authorList>
            <person name="Zhao Z."/>
        </authorList>
    </citation>
    <scope>NUCLEOTIDE SEQUENCE [LARGE SCALE GENOMIC DNA]</scope>
    <source>
        <strain evidence="3">MCCC 1A06723</strain>
    </source>
</reference>
<organism evidence="2 3">
    <name type="scientific">Emcibacter nanhaiensis</name>
    <dbReference type="NCBI Taxonomy" id="1505037"/>
    <lineage>
        <taxon>Bacteria</taxon>
        <taxon>Pseudomonadati</taxon>
        <taxon>Pseudomonadota</taxon>
        <taxon>Alphaproteobacteria</taxon>
        <taxon>Emcibacterales</taxon>
        <taxon>Emcibacteraceae</taxon>
        <taxon>Emcibacter</taxon>
    </lineage>
</organism>